<dbReference type="Ensembl" id="ENSCINT00000023076.2">
    <property type="protein sequence ID" value="ENSCINP00000022830.2"/>
    <property type="gene ID" value="ENSCING00000012135.2"/>
</dbReference>
<evidence type="ECO:0000259" key="2">
    <source>
        <dbReference type="Pfam" id="PF09992"/>
    </source>
</evidence>
<protein>
    <recommendedName>
        <fullName evidence="2">Phosphodiester glycosidase domain-containing protein</fullName>
    </recommendedName>
</protein>
<reference evidence="3" key="3">
    <citation type="submission" date="2025-08" db="UniProtKB">
        <authorList>
            <consortium name="Ensembl"/>
        </authorList>
    </citation>
    <scope>IDENTIFICATION</scope>
</reference>
<dbReference type="HOGENOM" id="CLU_971561_0_0_1"/>
<dbReference type="GeneTree" id="ENSGT01030000234566"/>
<dbReference type="AlphaFoldDB" id="F6UIL0"/>
<feature type="chain" id="PRO_5003343979" description="Phosphodiester glycosidase domain-containing protein" evidence="1">
    <location>
        <begin position="22"/>
        <end position="263"/>
    </location>
</feature>
<organism evidence="3 4">
    <name type="scientific">Ciona intestinalis</name>
    <name type="common">Transparent sea squirt</name>
    <name type="synonym">Ascidia intestinalis</name>
    <dbReference type="NCBI Taxonomy" id="7719"/>
    <lineage>
        <taxon>Eukaryota</taxon>
        <taxon>Metazoa</taxon>
        <taxon>Chordata</taxon>
        <taxon>Tunicata</taxon>
        <taxon>Ascidiacea</taxon>
        <taxon>Phlebobranchia</taxon>
        <taxon>Cionidae</taxon>
        <taxon>Ciona</taxon>
    </lineage>
</organism>
<dbReference type="Proteomes" id="UP000008144">
    <property type="component" value="Chromosome 5"/>
</dbReference>
<name>F6UIL0_CIOIN</name>
<evidence type="ECO:0000313" key="4">
    <source>
        <dbReference type="Proteomes" id="UP000008144"/>
    </source>
</evidence>
<dbReference type="EMBL" id="EAAA01002206">
    <property type="status" value="NOT_ANNOTATED_CDS"/>
    <property type="molecule type" value="Genomic_DNA"/>
</dbReference>
<dbReference type="InterPro" id="IPR018711">
    <property type="entry name" value="NAGPA"/>
</dbReference>
<evidence type="ECO:0000256" key="1">
    <source>
        <dbReference type="SAM" id="SignalP"/>
    </source>
</evidence>
<dbReference type="InParanoid" id="F6UIL0"/>
<accession>F6UIL0</accession>
<dbReference type="PANTHER" id="PTHR40446">
    <property type="entry name" value="N-ACETYLGLUCOSAMINE-1-PHOSPHODIESTER ALPHA-N-ACETYLGLUCOSAMINIDASE"/>
    <property type="match status" value="1"/>
</dbReference>
<dbReference type="GO" id="GO:0033299">
    <property type="term" value="P:secretion of lysosomal enzymes"/>
    <property type="evidence" value="ECO:0000318"/>
    <property type="project" value="GO_Central"/>
</dbReference>
<dbReference type="PANTHER" id="PTHR40446:SF2">
    <property type="entry name" value="N-ACETYLGLUCOSAMINE-1-PHOSPHODIESTER ALPHA-N-ACETYLGLUCOSAMINIDASE"/>
    <property type="match status" value="1"/>
</dbReference>
<reference evidence="3" key="4">
    <citation type="submission" date="2025-09" db="UniProtKB">
        <authorList>
            <consortium name="Ensembl"/>
        </authorList>
    </citation>
    <scope>IDENTIFICATION</scope>
</reference>
<reference evidence="3" key="2">
    <citation type="journal article" date="2008" name="Genome Biol.">
        <title>Improved genome assembly and evidence-based global gene model set for the chordate Ciona intestinalis: new insight into intron and operon populations.</title>
        <authorList>
            <person name="Satou Y."/>
            <person name="Mineta K."/>
            <person name="Ogasawara M."/>
            <person name="Sasakura Y."/>
            <person name="Shoguchi E."/>
            <person name="Ueno K."/>
            <person name="Yamada L."/>
            <person name="Matsumoto J."/>
            <person name="Wasserscheid J."/>
            <person name="Dewar K."/>
            <person name="Wiley G.B."/>
            <person name="Macmil S.L."/>
            <person name="Roe B.A."/>
            <person name="Zeller R.W."/>
            <person name="Hastings K.E."/>
            <person name="Lemaire P."/>
            <person name="Lindquist E."/>
            <person name="Endo T."/>
            <person name="Hotta K."/>
            <person name="Inaba K."/>
        </authorList>
    </citation>
    <scope>NUCLEOTIDE SEQUENCE [LARGE SCALE GENOMIC DNA]</scope>
    <source>
        <strain evidence="3">wild type</strain>
    </source>
</reference>
<feature type="domain" description="Phosphodiester glycosidase" evidence="2">
    <location>
        <begin position="140"/>
        <end position="261"/>
    </location>
</feature>
<sequence length="263" mass="29084">MMRAFLICLLPYILANGLASAMEYESLKDDLLSPYPAHHSPVQSSRTTRDIHPLLHNNTYLTYNAHSSENLFPVTNTRYFVSDIALNQWSTYNKNHVYGHVTTIYNPSKTFSVLEATYGGCQGNQLDTSVNAARRGQCFVAQNGGYFNTKTQSCLGNVISRGRTLHTSDATNAHFGILSNGSIVVGYISDADLRRLNFTNLVGGVIWLVRNGTSFVEESVSMESSDTEETGTLRYFSDVQSARTAIGHDKHGWVVLVQVDGQT</sequence>
<evidence type="ECO:0000313" key="3">
    <source>
        <dbReference type="Ensembl" id="ENSCINP00000022830.2"/>
    </source>
</evidence>
<feature type="signal peptide" evidence="1">
    <location>
        <begin position="1"/>
        <end position="21"/>
    </location>
</feature>
<dbReference type="STRING" id="7719.ENSCINP00000022830"/>
<reference evidence="4" key="1">
    <citation type="journal article" date="2002" name="Science">
        <title>The draft genome of Ciona intestinalis: insights into chordate and vertebrate origins.</title>
        <authorList>
            <person name="Dehal P."/>
            <person name="Satou Y."/>
            <person name="Campbell R.K."/>
            <person name="Chapman J."/>
            <person name="Degnan B."/>
            <person name="De Tomaso A."/>
            <person name="Davidson B."/>
            <person name="Di Gregorio A."/>
            <person name="Gelpke M."/>
            <person name="Goodstein D.M."/>
            <person name="Harafuji N."/>
            <person name="Hastings K.E."/>
            <person name="Ho I."/>
            <person name="Hotta K."/>
            <person name="Huang W."/>
            <person name="Kawashima T."/>
            <person name="Lemaire P."/>
            <person name="Martinez D."/>
            <person name="Meinertzhagen I.A."/>
            <person name="Necula S."/>
            <person name="Nonaka M."/>
            <person name="Putnam N."/>
            <person name="Rash S."/>
            <person name="Saiga H."/>
            <person name="Satake M."/>
            <person name="Terry A."/>
            <person name="Yamada L."/>
            <person name="Wang H.G."/>
            <person name="Awazu S."/>
            <person name="Azumi K."/>
            <person name="Boore J."/>
            <person name="Branno M."/>
            <person name="Chin-Bow S."/>
            <person name="DeSantis R."/>
            <person name="Doyle S."/>
            <person name="Francino P."/>
            <person name="Keys D.N."/>
            <person name="Haga S."/>
            <person name="Hayashi H."/>
            <person name="Hino K."/>
            <person name="Imai K.S."/>
            <person name="Inaba K."/>
            <person name="Kano S."/>
            <person name="Kobayashi K."/>
            <person name="Kobayashi M."/>
            <person name="Lee B.I."/>
            <person name="Makabe K.W."/>
            <person name="Manohar C."/>
            <person name="Matassi G."/>
            <person name="Medina M."/>
            <person name="Mochizuki Y."/>
            <person name="Mount S."/>
            <person name="Morishita T."/>
            <person name="Miura S."/>
            <person name="Nakayama A."/>
            <person name="Nishizaka S."/>
            <person name="Nomoto H."/>
            <person name="Ohta F."/>
            <person name="Oishi K."/>
            <person name="Rigoutsos I."/>
            <person name="Sano M."/>
            <person name="Sasaki A."/>
            <person name="Sasakura Y."/>
            <person name="Shoguchi E."/>
            <person name="Shin-i T."/>
            <person name="Spagnuolo A."/>
            <person name="Stainier D."/>
            <person name="Suzuki M.M."/>
            <person name="Tassy O."/>
            <person name="Takatori N."/>
            <person name="Tokuoka M."/>
            <person name="Yagi K."/>
            <person name="Yoshizaki F."/>
            <person name="Wada S."/>
            <person name="Zhang C."/>
            <person name="Hyatt P.D."/>
            <person name="Larimer F."/>
            <person name="Detter C."/>
            <person name="Doggett N."/>
            <person name="Glavina T."/>
            <person name="Hawkins T."/>
            <person name="Richardson P."/>
            <person name="Lucas S."/>
            <person name="Kohara Y."/>
            <person name="Levine M."/>
            <person name="Satoh N."/>
            <person name="Rokhsar D.S."/>
        </authorList>
    </citation>
    <scope>NUCLEOTIDE SEQUENCE [LARGE SCALE GENOMIC DNA]</scope>
</reference>
<keyword evidence="4" id="KW-1185">Reference proteome</keyword>
<proteinExistence type="predicted"/>
<keyword evidence="1" id="KW-0732">Signal</keyword>
<dbReference type="Pfam" id="PF09992">
    <property type="entry name" value="NAGPA"/>
    <property type="match status" value="1"/>
</dbReference>